<dbReference type="EMBL" id="JAUHGG010000003">
    <property type="protein sequence ID" value="MDS1821167.1"/>
    <property type="molecule type" value="Genomic_DNA"/>
</dbReference>
<name>A0AAW8PYZ2_VIBPH</name>
<reference evidence="1" key="1">
    <citation type="submission" date="2023-06" db="EMBL/GenBank/DDBJ databases">
        <title>Genomic Diversity of Vibrio spp. and Metagenomic Analysis of Pathogens in Florida Gulf Coastal Waters Following Hurricane Ian.</title>
        <authorList>
            <person name="Brumfield K.D."/>
        </authorList>
    </citation>
    <scope>NUCLEOTIDE SEQUENCE</scope>
    <source>
        <strain evidence="1">WBS2B-138</strain>
    </source>
</reference>
<sequence>MMDGKKLSDYDLPDSVKKKIAARHYTADEINDRFKKYLNSKK</sequence>
<accession>A0AAW8PYZ2</accession>
<evidence type="ECO:0000313" key="2">
    <source>
        <dbReference type="Proteomes" id="UP001253193"/>
    </source>
</evidence>
<protein>
    <submittedName>
        <fullName evidence="1">Uncharacterized protein</fullName>
    </submittedName>
</protein>
<gene>
    <name evidence="1" type="ORF">QX249_10885</name>
</gene>
<dbReference type="AlphaFoldDB" id="A0AAW8PYZ2"/>
<evidence type="ECO:0000313" key="1">
    <source>
        <dbReference type="EMBL" id="MDS1821167.1"/>
    </source>
</evidence>
<organism evidence="1 2">
    <name type="scientific">Vibrio parahaemolyticus</name>
    <dbReference type="NCBI Taxonomy" id="670"/>
    <lineage>
        <taxon>Bacteria</taxon>
        <taxon>Pseudomonadati</taxon>
        <taxon>Pseudomonadota</taxon>
        <taxon>Gammaproteobacteria</taxon>
        <taxon>Vibrionales</taxon>
        <taxon>Vibrionaceae</taxon>
        <taxon>Vibrio</taxon>
    </lineage>
</organism>
<dbReference type="Proteomes" id="UP001253193">
    <property type="component" value="Unassembled WGS sequence"/>
</dbReference>
<comment type="caution">
    <text evidence="1">The sequence shown here is derived from an EMBL/GenBank/DDBJ whole genome shotgun (WGS) entry which is preliminary data.</text>
</comment>
<proteinExistence type="predicted"/>
<dbReference type="RefSeq" id="WP_311020024.1">
    <property type="nucleotide sequence ID" value="NZ_JAUHGG010000003.1"/>
</dbReference>